<evidence type="ECO:0000256" key="5">
    <source>
        <dbReference type="ARBA" id="ARBA00023065"/>
    </source>
</evidence>
<keyword evidence="7 8" id="KW-0407">Ion channel</keyword>
<reference evidence="11 12" key="1">
    <citation type="submission" date="2022-05" db="EMBL/GenBank/DDBJ databases">
        <authorList>
            <consortium name="Genoscope - CEA"/>
            <person name="William W."/>
        </authorList>
    </citation>
    <scope>NUCLEOTIDE SEQUENCE [LARGE SCALE GENOMIC DNA]</scope>
</reference>
<evidence type="ECO:0000256" key="8">
    <source>
        <dbReference type="RuleBase" id="RU003857"/>
    </source>
</evidence>
<dbReference type="EMBL" id="CALNXJ010000020">
    <property type="protein sequence ID" value="CAH3124598.1"/>
    <property type="molecule type" value="Genomic_DNA"/>
</dbReference>
<proteinExistence type="inferred from homology"/>
<keyword evidence="4 9" id="KW-1133">Transmembrane helix</keyword>
<organism evidence="11 12">
    <name type="scientific">Pocillopora meandrina</name>
    <dbReference type="NCBI Taxonomy" id="46732"/>
    <lineage>
        <taxon>Eukaryota</taxon>
        <taxon>Metazoa</taxon>
        <taxon>Cnidaria</taxon>
        <taxon>Anthozoa</taxon>
        <taxon>Hexacorallia</taxon>
        <taxon>Scleractinia</taxon>
        <taxon>Astrocoeniina</taxon>
        <taxon>Pocilloporidae</taxon>
        <taxon>Pocillopora</taxon>
    </lineage>
</organism>
<dbReference type="PANTHER" id="PTHR11003">
    <property type="entry name" value="POTASSIUM CHANNEL, SUBFAMILY K"/>
    <property type="match status" value="1"/>
</dbReference>
<feature type="domain" description="Potassium channel" evidence="10">
    <location>
        <begin position="11"/>
        <end position="50"/>
    </location>
</feature>
<feature type="non-terminal residue" evidence="11">
    <location>
        <position position="1"/>
    </location>
</feature>
<keyword evidence="12" id="KW-1185">Reference proteome</keyword>
<gene>
    <name evidence="11" type="ORF">PMEA_00011375</name>
</gene>
<dbReference type="Pfam" id="PF07885">
    <property type="entry name" value="Ion_trans_2"/>
    <property type="match status" value="2"/>
</dbReference>
<dbReference type="Gene3D" id="1.10.287.70">
    <property type="match status" value="1"/>
</dbReference>
<keyword evidence="6 9" id="KW-0472">Membrane</keyword>
<evidence type="ECO:0000259" key="10">
    <source>
        <dbReference type="Pfam" id="PF07885"/>
    </source>
</evidence>
<comment type="similarity">
    <text evidence="8">Belongs to the two pore domain potassium channel (TC 1.A.1.8) family.</text>
</comment>
<dbReference type="GO" id="GO:0022841">
    <property type="term" value="F:potassium ion leak channel activity"/>
    <property type="evidence" value="ECO:0007669"/>
    <property type="project" value="TreeGrafter"/>
</dbReference>
<dbReference type="InterPro" id="IPR013099">
    <property type="entry name" value="K_chnl_dom"/>
</dbReference>
<dbReference type="PRINTS" id="PR01333">
    <property type="entry name" value="2POREKCHANEL"/>
</dbReference>
<dbReference type="GO" id="GO:0030322">
    <property type="term" value="P:stabilization of membrane potential"/>
    <property type="evidence" value="ECO:0007669"/>
    <property type="project" value="TreeGrafter"/>
</dbReference>
<dbReference type="GO" id="GO:0005886">
    <property type="term" value="C:plasma membrane"/>
    <property type="evidence" value="ECO:0007669"/>
    <property type="project" value="TreeGrafter"/>
</dbReference>
<feature type="transmembrane region" description="Helical" evidence="9">
    <location>
        <begin position="20"/>
        <end position="42"/>
    </location>
</feature>
<comment type="subcellular location">
    <subcellularLocation>
        <location evidence="1">Membrane</location>
        <topology evidence="1">Multi-pass membrane protein</topology>
    </subcellularLocation>
</comment>
<feature type="transmembrane region" description="Helical" evidence="9">
    <location>
        <begin position="143"/>
        <end position="167"/>
    </location>
</feature>
<name>A0AAU9WT49_9CNID</name>
<evidence type="ECO:0000256" key="1">
    <source>
        <dbReference type="ARBA" id="ARBA00004141"/>
    </source>
</evidence>
<comment type="caution">
    <text evidence="11">The sequence shown here is derived from an EMBL/GenBank/DDBJ whole genome shotgun (WGS) entry which is preliminary data.</text>
</comment>
<keyword evidence="2 8" id="KW-0813">Transport</keyword>
<evidence type="ECO:0000256" key="4">
    <source>
        <dbReference type="ARBA" id="ARBA00022989"/>
    </source>
</evidence>
<dbReference type="SUPFAM" id="SSF81324">
    <property type="entry name" value="Voltage-gated potassium channels"/>
    <property type="match status" value="2"/>
</dbReference>
<dbReference type="Proteomes" id="UP001159428">
    <property type="component" value="Unassembled WGS sequence"/>
</dbReference>
<evidence type="ECO:0000313" key="12">
    <source>
        <dbReference type="Proteomes" id="UP001159428"/>
    </source>
</evidence>
<evidence type="ECO:0000256" key="7">
    <source>
        <dbReference type="ARBA" id="ARBA00023303"/>
    </source>
</evidence>
<accession>A0AAU9WT49</accession>
<evidence type="ECO:0000313" key="11">
    <source>
        <dbReference type="EMBL" id="CAH3124598.1"/>
    </source>
</evidence>
<keyword evidence="5 8" id="KW-0406">Ion transport</keyword>
<feature type="domain" description="Potassium channel" evidence="10">
    <location>
        <begin position="86"/>
        <end position="129"/>
    </location>
</feature>
<keyword evidence="3 8" id="KW-0812">Transmembrane</keyword>
<protein>
    <recommendedName>
        <fullName evidence="10">Potassium channel domain-containing protein</fullName>
    </recommendedName>
</protein>
<evidence type="ECO:0000256" key="3">
    <source>
        <dbReference type="ARBA" id="ARBA00022692"/>
    </source>
</evidence>
<evidence type="ECO:0000256" key="6">
    <source>
        <dbReference type="ARBA" id="ARBA00023136"/>
    </source>
</evidence>
<dbReference type="PANTHER" id="PTHR11003:SF345">
    <property type="entry name" value="TWIK FAMILY OF POTASSIUM CHANNELS PROTEIN 18"/>
    <property type="match status" value="1"/>
</dbReference>
<evidence type="ECO:0000256" key="2">
    <source>
        <dbReference type="ARBA" id="ARBA00022448"/>
    </source>
</evidence>
<dbReference type="AlphaFoldDB" id="A0AAU9WT49"/>
<dbReference type="InterPro" id="IPR003280">
    <property type="entry name" value="2pore_dom_K_chnl"/>
</dbReference>
<feature type="transmembrane region" description="Helical" evidence="9">
    <location>
        <begin position="108"/>
        <end position="131"/>
    </location>
</feature>
<dbReference type="GO" id="GO:0015271">
    <property type="term" value="F:outward rectifier potassium channel activity"/>
    <property type="evidence" value="ECO:0007669"/>
    <property type="project" value="TreeGrafter"/>
</dbReference>
<feature type="transmembrane region" description="Helical" evidence="9">
    <location>
        <begin position="77"/>
        <end position="96"/>
    </location>
</feature>
<sequence length="217" mass="24121">RFLNHFTLPLLGYGHITPETPFGQIVTVLYTFLGVPLTMLTLKTMGKMVSKLVYDFVYAIETKLLSRTRPRNIKKKSVFVTFALMILTVCLGGLEGMYVEGWTFVEGFYAWFATLSTLGYGDYVPGWSVLLQVEESSNPKSQLNLVLIIFISALPSMAALCVVAGFLNSLAETIEELKIKSNARNLFLGHHNKIMETGSTYSNEAICGSRRARSATL</sequence>
<evidence type="ECO:0000256" key="9">
    <source>
        <dbReference type="SAM" id="Phobius"/>
    </source>
</evidence>